<name>A0A507CLS6_9FUNG</name>
<evidence type="ECO:0000256" key="1">
    <source>
        <dbReference type="SAM" id="MobiDB-lite"/>
    </source>
</evidence>
<evidence type="ECO:0000313" key="4">
    <source>
        <dbReference type="Proteomes" id="UP000317494"/>
    </source>
</evidence>
<dbReference type="Proteomes" id="UP000317494">
    <property type="component" value="Unassembled WGS sequence"/>
</dbReference>
<dbReference type="EMBL" id="QEAM01000217">
    <property type="protein sequence ID" value="TPX43576.1"/>
    <property type="molecule type" value="Genomic_DNA"/>
</dbReference>
<evidence type="ECO:0000313" key="2">
    <source>
        <dbReference type="EMBL" id="TPX39766.1"/>
    </source>
</evidence>
<comment type="caution">
    <text evidence="2">The sequence shown here is derived from an EMBL/GenBank/DDBJ whole genome shotgun (WGS) entry which is preliminary data.</text>
</comment>
<dbReference type="AlphaFoldDB" id="A0A507CLS6"/>
<evidence type="ECO:0000313" key="5">
    <source>
        <dbReference type="Proteomes" id="UP000320475"/>
    </source>
</evidence>
<gene>
    <name evidence="3" type="ORF">SeLEV6574_g04976</name>
    <name evidence="2" type="ORF">SeMB42_g06254</name>
</gene>
<reference evidence="4 5" key="1">
    <citation type="journal article" date="2019" name="Sci. Rep.">
        <title>Comparative genomics of chytrid fungi reveal insights into the obligate biotrophic and pathogenic lifestyle of Synchytrium endobioticum.</title>
        <authorList>
            <person name="van de Vossenberg B.T.L.H."/>
            <person name="Warris S."/>
            <person name="Nguyen H.D.T."/>
            <person name="van Gent-Pelzer M.P.E."/>
            <person name="Joly D.L."/>
            <person name="van de Geest H.C."/>
            <person name="Bonants P.J.M."/>
            <person name="Smith D.S."/>
            <person name="Levesque C.A."/>
            <person name="van der Lee T.A.J."/>
        </authorList>
    </citation>
    <scope>NUCLEOTIDE SEQUENCE [LARGE SCALE GENOMIC DNA]</scope>
    <source>
        <strain evidence="3 5">LEV6574</strain>
        <strain evidence="2 4">MB42</strain>
    </source>
</reference>
<proteinExistence type="predicted"/>
<sequence>MQCSNSKSFPDQLPTPSGARAGRLSPEAKTALEITNHQNAMVFRDLYSVGSSSARPYTAYFARSTSIFH</sequence>
<protein>
    <submittedName>
        <fullName evidence="2">Uncharacterized protein</fullName>
    </submittedName>
</protein>
<dbReference type="Proteomes" id="UP000320475">
    <property type="component" value="Unassembled WGS sequence"/>
</dbReference>
<dbReference type="VEuPathDB" id="FungiDB:SeMB42_g06254"/>
<keyword evidence="4" id="KW-1185">Reference proteome</keyword>
<organism evidence="2 4">
    <name type="scientific">Synchytrium endobioticum</name>
    <dbReference type="NCBI Taxonomy" id="286115"/>
    <lineage>
        <taxon>Eukaryota</taxon>
        <taxon>Fungi</taxon>
        <taxon>Fungi incertae sedis</taxon>
        <taxon>Chytridiomycota</taxon>
        <taxon>Chytridiomycota incertae sedis</taxon>
        <taxon>Chytridiomycetes</taxon>
        <taxon>Synchytriales</taxon>
        <taxon>Synchytriaceae</taxon>
        <taxon>Synchytrium</taxon>
    </lineage>
</organism>
<dbReference type="EMBL" id="QEAN01000340">
    <property type="protein sequence ID" value="TPX39766.1"/>
    <property type="molecule type" value="Genomic_DNA"/>
</dbReference>
<evidence type="ECO:0000313" key="3">
    <source>
        <dbReference type="EMBL" id="TPX43576.1"/>
    </source>
</evidence>
<feature type="region of interest" description="Disordered" evidence="1">
    <location>
        <begin position="1"/>
        <end position="28"/>
    </location>
</feature>
<accession>A0A507CLS6</accession>